<dbReference type="Proteomes" id="UP000315750">
    <property type="component" value="Chromosome"/>
</dbReference>
<evidence type="ECO:0000313" key="3">
    <source>
        <dbReference type="EMBL" id="QDU56892.1"/>
    </source>
</evidence>
<dbReference type="Gene3D" id="3.90.230.10">
    <property type="entry name" value="Creatinase/methionine aminopeptidase superfamily"/>
    <property type="match status" value="1"/>
</dbReference>
<dbReference type="InterPro" id="IPR050659">
    <property type="entry name" value="Peptidase_M24B"/>
</dbReference>
<keyword evidence="4" id="KW-1185">Reference proteome</keyword>
<dbReference type="InterPro" id="IPR000994">
    <property type="entry name" value="Pept_M24"/>
</dbReference>
<dbReference type="SUPFAM" id="SSF55920">
    <property type="entry name" value="Creatinase/aminopeptidase"/>
    <property type="match status" value="1"/>
</dbReference>
<dbReference type="Pfam" id="PF01321">
    <property type="entry name" value="Creatinase_N"/>
    <property type="match status" value="1"/>
</dbReference>
<dbReference type="EC" id="3.4.-.-" evidence="3"/>
<dbReference type="KEGG" id="amuc:Pan181_31040"/>
<proteinExistence type="predicted"/>
<dbReference type="PANTHER" id="PTHR46112:SF2">
    <property type="entry name" value="XAA-PRO AMINOPEPTIDASE P-RELATED"/>
    <property type="match status" value="1"/>
</dbReference>
<evidence type="ECO:0000259" key="1">
    <source>
        <dbReference type="Pfam" id="PF00557"/>
    </source>
</evidence>
<dbReference type="InterPro" id="IPR029149">
    <property type="entry name" value="Creatin/AminoP/Spt16_N"/>
</dbReference>
<dbReference type="Pfam" id="PF00557">
    <property type="entry name" value="Peptidase_M24"/>
    <property type="match status" value="1"/>
</dbReference>
<dbReference type="PANTHER" id="PTHR46112">
    <property type="entry name" value="AMINOPEPTIDASE"/>
    <property type="match status" value="1"/>
</dbReference>
<keyword evidence="3" id="KW-0378">Hydrolase</keyword>
<dbReference type="Gene3D" id="3.40.350.10">
    <property type="entry name" value="Creatinase/prolidase N-terminal domain"/>
    <property type="match status" value="1"/>
</dbReference>
<dbReference type="InterPro" id="IPR036005">
    <property type="entry name" value="Creatinase/aminopeptidase-like"/>
</dbReference>
<dbReference type="OrthoDB" id="9806388at2"/>
<feature type="domain" description="Creatinase N-terminal" evidence="2">
    <location>
        <begin position="14"/>
        <end position="68"/>
    </location>
</feature>
<reference evidence="3 4" key="1">
    <citation type="submission" date="2019-02" db="EMBL/GenBank/DDBJ databases">
        <title>Deep-cultivation of Planctomycetes and their phenomic and genomic characterization uncovers novel biology.</title>
        <authorList>
            <person name="Wiegand S."/>
            <person name="Jogler M."/>
            <person name="Boedeker C."/>
            <person name="Pinto D."/>
            <person name="Vollmers J."/>
            <person name="Rivas-Marin E."/>
            <person name="Kohn T."/>
            <person name="Peeters S.H."/>
            <person name="Heuer A."/>
            <person name="Rast P."/>
            <person name="Oberbeckmann S."/>
            <person name="Bunk B."/>
            <person name="Jeske O."/>
            <person name="Meyerdierks A."/>
            <person name="Storesund J.E."/>
            <person name="Kallscheuer N."/>
            <person name="Luecker S."/>
            <person name="Lage O.M."/>
            <person name="Pohl T."/>
            <person name="Merkel B.J."/>
            <person name="Hornburger P."/>
            <person name="Mueller R.-W."/>
            <person name="Bruemmer F."/>
            <person name="Labrenz M."/>
            <person name="Spormann A.M."/>
            <person name="Op den Camp H."/>
            <person name="Overmann J."/>
            <person name="Amann R."/>
            <person name="Jetten M.S.M."/>
            <person name="Mascher T."/>
            <person name="Medema M.H."/>
            <person name="Devos D.P."/>
            <person name="Kaster A.-K."/>
            <person name="Ovreas L."/>
            <person name="Rohde M."/>
            <person name="Galperin M.Y."/>
            <person name="Jogler C."/>
        </authorList>
    </citation>
    <scope>NUCLEOTIDE SEQUENCE [LARGE SCALE GENOMIC DNA]</scope>
    <source>
        <strain evidence="3 4">Pan181</strain>
    </source>
</reference>
<evidence type="ECO:0000259" key="2">
    <source>
        <dbReference type="Pfam" id="PF01321"/>
    </source>
</evidence>
<dbReference type="InterPro" id="IPR000587">
    <property type="entry name" value="Creatinase_N"/>
</dbReference>
<dbReference type="EMBL" id="CP036278">
    <property type="protein sequence ID" value="QDU56892.1"/>
    <property type="molecule type" value="Genomic_DNA"/>
</dbReference>
<dbReference type="SUPFAM" id="SSF53092">
    <property type="entry name" value="Creatinase/prolidase N-terminal domain"/>
    <property type="match status" value="1"/>
</dbReference>
<dbReference type="AlphaFoldDB" id="A0A518AQ94"/>
<accession>A0A518AQ94</accession>
<gene>
    <name evidence="3" type="ORF">Pan181_31040</name>
</gene>
<name>A0A518AQ94_9BACT</name>
<dbReference type="GO" id="GO:0016787">
    <property type="term" value="F:hydrolase activity"/>
    <property type="evidence" value="ECO:0007669"/>
    <property type="project" value="UniProtKB-KW"/>
</dbReference>
<protein>
    <submittedName>
        <fullName evidence="3">Putative peptidase</fullName>
        <ecNumber evidence="3">3.4.-.-</ecNumber>
    </submittedName>
</protein>
<sequence length="368" mass="40772">MPTAELSTEWCRQRQRTLATHLSEHGVDAMVVLSPEHVYYLTGYLPAVHHAAVVVVTSAGQSLIVLPNCTDPPEGAVDAARHYDAEYLSTTVDDPMAAALSVVRDGLRRTSRLASDMQAATLFRSDAVVDLSTVLLRMRRSKYPDEIELIKAAVRACEAAYARAAQILAPGVREIDIYAEMLAAATKQAGLPLGDMGYDFQAGTTGGPPRMRAIERGELIPLDVSVVYRGYRCDLCRTFAVDRQPTAKQQLAVDRVLSALEYVEQEAREGVRCRDLFTAVKAELEEGHDWEFPHHLGHGFGLKPHEAPRLNPHWDDVLQVGDVFTVQPGLYHPDLNGGVRIEHNYWLTPERLVRLSSFPTSLVPEVTR</sequence>
<evidence type="ECO:0000313" key="4">
    <source>
        <dbReference type="Proteomes" id="UP000315750"/>
    </source>
</evidence>
<organism evidence="3 4">
    <name type="scientific">Aeoliella mucimassa</name>
    <dbReference type="NCBI Taxonomy" id="2527972"/>
    <lineage>
        <taxon>Bacteria</taxon>
        <taxon>Pseudomonadati</taxon>
        <taxon>Planctomycetota</taxon>
        <taxon>Planctomycetia</taxon>
        <taxon>Pirellulales</taxon>
        <taxon>Lacipirellulaceae</taxon>
        <taxon>Aeoliella</taxon>
    </lineage>
</organism>
<feature type="domain" description="Peptidase M24" evidence="1">
    <location>
        <begin position="148"/>
        <end position="348"/>
    </location>
</feature>